<dbReference type="EMBL" id="JAUJWU010000002">
    <property type="protein sequence ID" value="MDN7245832.1"/>
    <property type="molecule type" value="Genomic_DNA"/>
</dbReference>
<evidence type="ECO:0000256" key="3">
    <source>
        <dbReference type="ARBA" id="ARBA00022691"/>
    </source>
</evidence>
<protein>
    <submittedName>
        <fullName evidence="4">O-methyltransferase</fullName>
        <ecNumber evidence="4">2.1.1.-</ecNumber>
    </submittedName>
</protein>
<dbReference type="CDD" id="cd02440">
    <property type="entry name" value="AdoMet_MTases"/>
    <property type="match status" value="1"/>
</dbReference>
<dbReference type="InterPro" id="IPR029063">
    <property type="entry name" value="SAM-dependent_MTases_sf"/>
</dbReference>
<evidence type="ECO:0000256" key="2">
    <source>
        <dbReference type="ARBA" id="ARBA00022679"/>
    </source>
</evidence>
<dbReference type="EC" id="2.1.1.-" evidence="4"/>
<keyword evidence="3" id="KW-0949">S-adenosyl-L-methionine</keyword>
<keyword evidence="2 4" id="KW-0808">Transferase</keyword>
<dbReference type="Gene3D" id="3.40.50.150">
    <property type="entry name" value="Vaccinia Virus protein VP39"/>
    <property type="match status" value="1"/>
</dbReference>
<proteinExistence type="predicted"/>
<sequence>MEDHQQLPEILAALKSYAEQHHVPIMEEQGISELIELLKSQQPKSILEIGAAIGFSAIKMASELPDCTVDTIERDDGRYNKAVEFIGQSGLENQIRIFHGDALELDLDMLKPAYDAIFIDAAKGQYERFFEKYEKLLSERGIIYCDNMHMHGLSEQEISEVPRRKRTMIRNLRKFKEQMLNHPSYETTLLSAGDGIMICRKKAQEK</sequence>
<evidence type="ECO:0000313" key="5">
    <source>
        <dbReference type="Proteomes" id="UP001172142"/>
    </source>
</evidence>
<dbReference type="Proteomes" id="UP001172142">
    <property type="component" value="Unassembled WGS sequence"/>
</dbReference>
<dbReference type="PROSITE" id="PS51682">
    <property type="entry name" value="SAM_OMT_I"/>
    <property type="match status" value="1"/>
</dbReference>
<dbReference type="PANTHER" id="PTHR10509">
    <property type="entry name" value="O-METHYLTRANSFERASE-RELATED"/>
    <property type="match status" value="1"/>
</dbReference>
<dbReference type="InterPro" id="IPR002935">
    <property type="entry name" value="SAM_O-MeTrfase"/>
</dbReference>
<gene>
    <name evidence="4" type="ORF">QWY13_09975</name>
</gene>
<name>A0ABT8ND61_9BACL</name>
<keyword evidence="5" id="KW-1185">Reference proteome</keyword>
<accession>A0ABT8ND61</accession>
<evidence type="ECO:0000256" key="1">
    <source>
        <dbReference type="ARBA" id="ARBA00022603"/>
    </source>
</evidence>
<evidence type="ECO:0000313" key="4">
    <source>
        <dbReference type="EMBL" id="MDN7245832.1"/>
    </source>
</evidence>
<dbReference type="PANTHER" id="PTHR10509:SF14">
    <property type="entry name" value="CAFFEOYL-COA O-METHYLTRANSFERASE 3-RELATED"/>
    <property type="match status" value="1"/>
</dbReference>
<keyword evidence="1 4" id="KW-0489">Methyltransferase</keyword>
<dbReference type="GO" id="GO:0032259">
    <property type="term" value="P:methylation"/>
    <property type="evidence" value="ECO:0007669"/>
    <property type="project" value="UniProtKB-KW"/>
</dbReference>
<dbReference type="Pfam" id="PF01596">
    <property type="entry name" value="Methyltransf_3"/>
    <property type="match status" value="1"/>
</dbReference>
<dbReference type="GO" id="GO:0008168">
    <property type="term" value="F:methyltransferase activity"/>
    <property type="evidence" value="ECO:0007669"/>
    <property type="project" value="UniProtKB-KW"/>
</dbReference>
<comment type="caution">
    <text evidence="4">The sequence shown here is derived from an EMBL/GenBank/DDBJ whole genome shotgun (WGS) entry which is preliminary data.</text>
</comment>
<reference evidence="4 5" key="1">
    <citation type="submission" date="2023-07" db="EMBL/GenBank/DDBJ databases">
        <title>Novel species in genus Planococcus.</title>
        <authorList>
            <person name="Ning S."/>
        </authorList>
    </citation>
    <scope>NUCLEOTIDE SEQUENCE [LARGE SCALE GENOMIC DNA]</scope>
    <source>
        <strain evidence="4 5">N017</strain>
    </source>
</reference>
<dbReference type="InterPro" id="IPR050362">
    <property type="entry name" value="Cation-dep_OMT"/>
</dbReference>
<dbReference type="RefSeq" id="WP_301856429.1">
    <property type="nucleotide sequence ID" value="NZ_JAUJWU010000002.1"/>
</dbReference>
<organism evidence="4 5">
    <name type="scientific">Planococcus shenhongbingii</name>
    <dbReference type="NCBI Taxonomy" id="3058398"/>
    <lineage>
        <taxon>Bacteria</taxon>
        <taxon>Bacillati</taxon>
        <taxon>Bacillota</taxon>
        <taxon>Bacilli</taxon>
        <taxon>Bacillales</taxon>
        <taxon>Caryophanaceae</taxon>
        <taxon>Planococcus</taxon>
    </lineage>
</organism>
<dbReference type="SUPFAM" id="SSF53335">
    <property type="entry name" value="S-adenosyl-L-methionine-dependent methyltransferases"/>
    <property type="match status" value="1"/>
</dbReference>